<dbReference type="NCBIfam" id="TIGR01730">
    <property type="entry name" value="RND_mfp"/>
    <property type="match status" value="1"/>
</dbReference>
<evidence type="ECO:0000259" key="6">
    <source>
        <dbReference type="Pfam" id="PF25989"/>
    </source>
</evidence>
<dbReference type="EMBL" id="SDHZ01000002">
    <property type="protein sequence ID" value="RXK83329.1"/>
    <property type="molecule type" value="Genomic_DNA"/>
</dbReference>
<name>A0A4Q1D4J2_9BACT</name>
<feature type="domain" description="CzcB-like barrel-sandwich hybrid" evidence="5">
    <location>
        <begin position="78"/>
        <end position="201"/>
    </location>
</feature>
<dbReference type="AlphaFoldDB" id="A0A4Q1D4J2"/>
<proteinExistence type="inferred from homology"/>
<gene>
    <name evidence="7" type="ORF">ESB13_14595</name>
</gene>
<dbReference type="RefSeq" id="WP_129004382.1">
    <property type="nucleotide sequence ID" value="NZ_SDHZ01000002.1"/>
</dbReference>
<dbReference type="Gene3D" id="2.40.30.170">
    <property type="match status" value="1"/>
</dbReference>
<feature type="transmembrane region" description="Helical" evidence="3">
    <location>
        <begin position="7"/>
        <end position="25"/>
    </location>
</feature>
<evidence type="ECO:0000256" key="2">
    <source>
        <dbReference type="SAM" id="Coils"/>
    </source>
</evidence>
<protein>
    <submittedName>
        <fullName evidence="7">Efflux RND transporter periplasmic adaptor subunit</fullName>
    </submittedName>
</protein>
<keyword evidence="3" id="KW-0472">Membrane</keyword>
<evidence type="ECO:0000256" key="3">
    <source>
        <dbReference type="SAM" id="Phobius"/>
    </source>
</evidence>
<accession>A0A4Q1D4J2</accession>
<dbReference type="OrthoDB" id="9784685at2"/>
<feature type="coiled-coil region" evidence="2">
    <location>
        <begin position="107"/>
        <end position="172"/>
    </location>
</feature>
<feature type="domain" description="CusB-like beta-barrel" evidence="4">
    <location>
        <begin position="207"/>
        <end position="278"/>
    </location>
</feature>
<dbReference type="SUPFAM" id="SSF111369">
    <property type="entry name" value="HlyD-like secretion proteins"/>
    <property type="match status" value="1"/>
</dbReference>
<evidence type="ECO:0000259" key="5">
    <source>
        <dbReference type="Pfam" id="PF25973"/>
    </source>
</evidence>
<dbReference type="GO" id="GO:0015562">
    <property type="term" value="F:efflux transmembrane transporter activity"/>
    <property type="evidence" value="ECO:0007669"/>
    <property type="project" value="TreeGrafter"/>
</dbReference>
<dbReference type="Gene3D" id="2.40.50.100">
    <property type="match status" value="1"/>
</dbReference>
<dbReference type="Proteomes" id="UP000290545">
    <property type="component" value="Unassembled WGS sequence"/>
</dbReference>
<dbReference type="Gene3D" id="1.10.287.470">
    <property type="entry name" value="Helix hairpin bin"/>
    <property type="match status" value="1"/>
</dbReference>
<keyword evidence="3" id="KW-1133">Transmembrane helix</keyword>
<organism evidence="7 8">
    <name type="scientific">Filimonas effusa</name>
    <dbReference type="NCBI Taxonomy" id="2508721"/>
    <lineage>
        <taxon>Bacteria</taxon>
        <taxon>Pseudomonadati</taxon>
        <taxon>Bacteroidota</taxon>
        <taxon>Chitinophagia</taxon>
        <taxon>Chitinophagales</taxon>
        <taxon>Chitinophagaceae</taxon>
        <taxon>Filimonas</taxon>
    </lineage>
</organism>
<dbReference type="Pfam" id="PF25973">
    <property type="entry name" value="BSH_CzcB"/>
    <property type="match status" value="1"/>
</dbReference>
<comment type="similarity">
    <text evidence="1">Belongs to the membrane fusion protein (MFP) (TC 8.A.1) family.</text>
</comment>
<dbReference type="GO" id="GO:1990281">
    <property type="term" value="C:efflux pump complex"/>
    <property type="evidence" value="ECO:0007669"/>
    <property type="project" value="TreeGrafter"/>
</dbReference>
<dbReference type="PANTHER" id="PTHR30469:SF15">
    <property type="entry name" value="HLYD FAMILY OF SECRETION PROTEINS"/>
    <property type="match status" value="1"/>
</dbReference>
<dbReference type="InterPro" id="IPR058647">
    <property type="entry name" value="BSH_CzcB-like"/>
</dbReference>
<evidence type="ECO:0000313" key="8">
    <source>
        <dbReference type="Proteomes" id="UP000290545"/>
    </source>
</evidence>
<evidence type="ECO:0000313" key="7">
    <source>
        <dbReference type="EMBL" id="RXK83329.1"/>
    </source>
</evidence>
<keyword evidence="2" id="KW-0175">Coiled coil</keyword>
<dbReference type="InterPro" id="IPR006143">
    <property type="entry name" value="RND_pump_MFP"/>
</dbReference>
<evidence type="ECO:0000259" key="4">
    <source>
        <dbReference type="Pfam" id="PF25954"/>
    </source>
</evidence>
<comment type="caution">
    <text evidence="7">The sequence shown here is derived from an EMBL/GenBank/DDBJ whole genome shotgun (WGS) entry which is preliminary data.</text>
</comment>
<sequence length="356" mass="37856">MGKPLRIIVTVLVVIAVIALIGWVLSSNKKKNEAQTAAVAETNSAAIAVTVDTVKRTQLALSFAANGNFMAASEISLAAEKSGRVTRILVDEGSYVTKGQLLVTIKMNQLSVELDNAKASYANALRDKERYENAFATGGVTRQQLDQAILTLKNAEAKVQQAAISIDDANILAPFNGVVNKRHIEPGAVLSPGTALFDIVDVSKLKLQVLVNESQVVLLKKGDNVKIKASVFPDKTFDGVISFIAAKSDESLNFTVELEVKNQGENLLKAGMYGTASFEFPATAPAIAIPRSAFVGSVSSNQVFVLDKDKARIRKVTAGRITGDVVEVLDGLSEGEVIISSGQINLVDGSQVQTVK</sequence>
<reference evidence="7 8" key="1">
    <citation type="submission" date="2019-01" db="EMBL/GenBank/DDBJ databases">
        <title>Filimonas sp. strain TTM-71.</title>
        <authorList>
            <person name="Chen W.-M."/>
        </authorList>
    </citation>
    <scope>NUCLEOTIDE SEQUENCE [LARGE SCALE GENOMIC DNA]</scope>
    <source>
        <strain evidence="7 8">TTM-71</strain>
    </source>
</reference>
<dbReference type="PANTHER" id="PTHR30469">
    <property type="entry name" value="MULTIDRUG RESISTANCE PROTEIN MDTA"/>
    <property type="match status" value="1"/>
</dbReference>
<keyword evidence="8" id="KW-1185">Reference proteome</keyword>
<dbReference type="Pfam" id="PF25954">
    <property type="entry name" value="Beta-barrel_RND_2"/>
    <property type="match status" value="1"/>
</dbReference>
<dbReference type="InterPro" id="IPR058792">
    <property type="entry name" value="Beta-barrel_RND_2"/>
</dbReference>
<dbReference type="Pfam" id="PF25989">
    <property type="entry name" value="YknX_C"/>
    <property type="match status" value="1"/>
</dbReference>
<dbReference type="Gene3D" id="2.40.420.20">
    <property type="match status" value="1"/>
</dbReference>
<keyword evidence="3" id="KW-0812">Transmembrane</keyword>
<dbReference type="InterPro" id="IPR058637">
    <property type="entry name" value="YknX-like_C"/>
</dbReference>
<feature type="domain" description="YknX-like C-terminal permuted SH3-like" evidence="6">
    <location>
        <begin position="286"/>
        <end position="353"/>
    </location>
</feature>
<evidence type="ECO:0000256" key="1">
    <source>
        <dbReference type="ARBA" id="ARBA00009477"/>
    </source>
</evidence>